<gene>
    <name evidence="1" type="ORF">CLCOL_13200</name>
</gene>
<proteinExistence type="predicted"/>
<dbReference type="STRING" id="1121305.CLCOL_13200"/>
<protein>
    <submittedName>
        <fullName evidence="1">Uncharacterized protein</fullName>
    </submittedName>
</protein>
<reference evidence="1 2" key="1">
    <citation type="submission" date="2016-02" db="EMBL/GenBank/DDBJ databases">
        <title>Genome sequence of Clostridium colicanis DSM 13634.</title>
        <authorList>
            <person name="Poehlein A."/>
            <person name="Daniel R."/>
        </authorList>
    </citation>
    <scope>NUCLEOTIDE SEQUENCE [LARGE SCALE GENOMIC DNA]</scope>
    <source>
        <strain evidence="1 2">DSM 13634</strain>
    </source>
</reference>
<evidence type="ECO:0000313" key="2">
    <source>
        <dbReference type="Proteomes" id="UP000075374"/>
    </source>
</evidence>
<organism evidence="1 2">
    <name type="scientific">Clostridium colicanis DSM 13634</name>
    <dbReference type="NCBI Taxonomy" id="1121305"/>
    <lineage>
        <taxon>Bacteria</taxon>
        <taxon>Bacillati</taxon>
        <taxon>Bacillota</taxon>
        <taxon>Clostridia</taxon>
        <taxon>Eubacteriales</taxon>
        <taxon>Clostridiaceae</taxon>
        <taxon>Clostridium</taxon>
    </lineage>
</organism>
<dbReference type="AlphaFoldDB" id="A0A151ANI2"/>
<dbReference type="Proteomes" id="UP000075374">
    <property type="component" value="Unassembled WGS sequence"/>
</dbReference>
<keyword evidence="2" id="KW-1185">Reference proteome</keyword>
<comment type="caution">
    <text evidence="1">The sequence shown here is derived from an EMBL/GenBank/DDBJ whole genome shotgun (WGS) entry which is preliminary data.</text>
</comment>
<evidence type="ECO:0000313" key="1">
    <source>
        <dbReference type="EMBL" id="KYH29183.1"/>
    </source>
</evidence>
<dbReference type="EMBL" id="LTBB01000005">
    <property type="protein sequence ID" value="KYH29183.1"/>
    <property type="molecule type" value="Genomic_DNA"/>
</dbReference>
<name>A0A151ANI2_9CLOT</name>
<sequence length="71" mass="8281">MQRIIYKTEAIHNKGVIKTSVEDLNKLGESRWNQKRVEEMKESARLSKQTLMIATLLNSEKLSNMVERFSV</sequence>
<accession>A0A151ANI2</accession>
<dbReference type="PATRIC" id="fig|1121305.3.peg.1323"/>